<reference evidence="2 3" key="1">
    <citation type="submission" date="2020-08" db="EMBL/GenBank/DDBJ databases">
        <title>Plant Genome Project.</title>
        <authorList>
            <person name="Zhang R.-G."/>
        </authorList>
    </citation>
    <scope>NUCLEOTIDE SEQUENCE [LARGE SCALE GENOMIC DNA]</scope>
    <source>
        <tissue evidence="2">Rhizome</tissue>
    </source>
</reference>
<proteinExistence type="predicted"/>
<name>A0A8J5L7N8_ZINOF</name>
<evidence type="ECO:0000313" key="2">
    <source>
        <dbReference type="EMBL" id="KAG6516555.1"/>
    </source>
</evidence>
<dbReference type="Proteomes" id="UP000734854">
    <property type="component" value="Unassembled WGS sequence"/>
</dbReference>
<comment type="caution">
    <text evidence="2">The sequence shown here is derived from an EMBL/GenBank/DDBJ whole genome shotgun (WGS) entry which is preliminary data.</text>
</comment>
<accession>A0A8J5L7N8</accession>
<evidence type="ECO:0000256" key="1">
    <source>
        <dbReference type="SAM" id="MobiDB-lite"/>
    </source>
</evidence>
<dbReference type="AlphaFoldDB" id="A0A8J5L7N8"/>
<dbReference type="PANTHER" id="PTHR35714:SF1">
    <property type="entry name" value="OS02G0715300 PROTEIN"/>
    <property type="match status" value="1"/>
</dbReference>
<dbReference type="EMBL" id="JACMSC010000007">
    <property type="protein sequence ID" value="KAG6516555.1"/>
    <property type="molecule type" value="Genomic_DNA"/>
</dbReference>
<evidence type="ECO:0000313" key="3">
    <source>
        <dbReference type="Proteomes" id="UP000734854"/>
    </source>
</evidence>
<feature type="compositionally biased region" description="Polar residues" evidence="1">
    <location>
        <begin position="1"/>
        <end position="11"/>
    </location>
</feature>
<sequence length="231" mass="26446">MTTNSLSSYPSSVLHCPPLSNSPPSYHYPTHKEERNKRRRAAAAPPDLLLLLLLLRLVAMGSLLENLPKKRLLPTVSYKDDLPTFQPQKKPPPTLMDARPIGLRKRISSFSVKIQPLSADWAAFRRCKSAPSFGELAGAVGPLRRWWGQCWGWILSRKPVFAEDIEMNEEETAMLGFQLKGSWRHLFYRVRSEIRKLVRSDCLPTSLPQGFRYDSFSYAQNFDDSTDRTPR</sequence>
<keyword evidence="3" id="KW-1185">Reference proteome</keyword>
<dbReference type="PANTHER" id="PTHR35714">
    <property type="entry name" value="OS02G0715300 PROTEIN"/>
    <property type="match status" value="1"/>
</dbReference>
<feature type="region of interest" description="Disordered" evidence="1">
    <location>
        <begin position="1"/>
        <end position="40"/>
    </location>
</feature>
<protein>
    <submittedName>
        <fullName evidence="2">Uncharacterized protein</fullName>
    </submittedName>
</protein>
<gene>
    <name evidence="2" type="ORF">ZIOFF_027020</name>
</gene>
<organism evidence="2 3">
    <name type="scientific">Zingiber officinale</name>
    <name type="common">Ginger</name>
    <name type="synonym">Amomum zingiber</name>
    <dbReference type="NCBI Taxonomy" id="94328"/>
    <lineage>
        <taxon>Eukaryota</taxon>
        <taxon>Viridiplantae</taxon>
        <taxon>Streptophyta</taxon>
        <taxon>Embryophyta</taxon>
        <taxon>Tracheophyta</taxon>
        <taxon>Spermatophyta</taxon>
        <taxon>Magnoliopsida</taxon>
        <taxon>Liliopsida</taxon>
        <taxon>Zingiberales</taxon>
        <taxon>Zingiberaceae</taxon>
        <taxon>Zingiber</taxon>
    </lineage>
</organism>